<sequence>MATAQINENLASGPVSLIPVSNKLQDRMNILREVIDRNKSLVRKICEDMKQLIEEKVQLIIRELETIWDEANQRMNFQKEEIHKKIEELNKHRTEMEKIFKDLDPSLPNPLNQIPEAIESVKRRMNIDIPYIKLNWKVKELKDSINTFCASKQRYVKFEDNIPITLKWSPCDQGKQDNQLEYPWGIAIDSIEDRIYVADWNENRVQIFSGNGGWIKSLKDEQMTRPQNFLILHNFIFVQCFNVIIKFNKSTYQKVSCKFLDHMSGICTDNTHVFLGEYNNVKLSVLTMELVEENNIQLYTEFNEDTKLQDISPARDVFYIAFKKTDYPIQAFSKQGNLLRCIIHKEFLEYVRCFCLDQQLNILITLK</sequence>
<feature type="coiled-coil region" evidence="3">
    <location>
        <begin position="61"/>
        <end position="99"/>
    </location>
</feature>
<name>A0AAV7K254_9METZ</name>
<keyword evidence="5" id="KW-1185">Reference proteome</keyword>
<evidence type="ECO:0000256" key="1">
    <source>
        <dbReference type="ARBA" id="ARBA00022737"/>
    </source>
</evidence>
<evidence type="ECO:0000256" key="3">
    <source>
        <dbReference type="SAM" id="Coils"/>
    </source>
</evidence>
<feature type="repeat" description="NHL" evidence="2">
    <location>
        <begin position="174"/>
        <end position="211"/>
    </location>
</feature>
<comment type="caution">
    <text evidence="4">The sequence shown here is derived from an EMBL/GenBank/DDBJ whole genome shotgun (WGS) entry which is preliminary data.</text>
</comment>
<proteinExistence type="predicted"/>
<dbReference type="SUPFAM" id="SSF63825">
    <property type="entry name" value="YWTD domain"/>
    <property type="match status" value="1"/>
</dbReference>
<dbReference type="InterPro" id="IPR011042">
    <property type="entry name" value="6-blade_b-propeller_TolB-like"/>
</dbReference>
<accession>A0AAV7K254</accession>
<keyword evidence="3" id="KW-0175">Coiled coil</keyword>
<dbReference type="Gene3D" id="2.120.10.30">
    <property type="entry name" value="TolB, C-terminal domain"/>
    <property type="match status" value="1"/>
</dbReference>
<evidence type="ECO:0000313" key="4">
    <source>
        <dbReference type="EMBL" id="KAI6654341.1"/>
    </source>
</evidence>
<dbReference type="Proteomes" id="UP001165289">
    <property type="component" value="Unassembled WGS sequence"/>
</dbReference>
<dbReference type="EMBL" id="JAKMXF010000222">
    <property type="protein sequence ID" value="KAI6654341.1"/>
    <property type="molecule type" value="Genomic_DNA"/>
</dbReference>
<organism evidence="4 5">
    <name type="scientific">Oopsacas minuta</name>
    <dbReference type="NCBI Taxonomy" id="111878"/>
    <lineage>
        <taxon>Eukaryota</taxon>
        <taxon>Metazoa</taxon>
        <taxon>Porifera</taxon>
        <taxon>Hexactinellida</taxon>
        <taxon>Hexasterophora</taxon>
        <taxon>Lyssacinosida</taxon>
        <taxon>Leucopsacidae</taxon>
        <taxon>Oopsacas</taxon>
    </lineage>
</organism>
<protein>
    <submittedName>
        <fullName evidence="4">Uncharacterized protein</fullName>
    </submittedName>
</protein>
<evidence type="ECO:0000256" key="2">
    <source>
        <dbReference type="PROSITE-ProRule" id="PRU00504"/>
    </source>
</evidence>
<gene>
    <name evidence="4" type="ORF">LOD99_738</name>
</gene>
<evidence type="ECO:0000313" key="5">
    <source>
        <dbReference type="Proteomes" id="UP001165289"/>
    </source>
</evidence>
<dbReference type="InterPro" id="IPR001258">
    <property type="entry name" value="NHL_repeat"/>
</dbReference>
<reference evidence="4 5" key="1">
    <citation type="journal article" date="2023" name="BMC Biol.">
        <title>The compact genome of the sponge Oopsacas minuta (Hexactinellida) is lacking key metazoan core genes.</title>
        <authorList>
            <person name="Santini S."/>
            <person name="Schenkelaars Q."/>
            <person name="Jourda C."/>
            <person name="Duchesne M."/>
            <person name="Belahbib H."/>
            <person name="Rocher C."/>
            <person name="Selva M."/>
            <person name="Riesgo A."/>
            <person name="Vervoort M."/>
            <person name="Leys S.P."/>
            <person name="Kodjabachian L."/>
            <person name="Le Bivic A."/>
            <person name="Borchiellini C."/>
            <person name="Claverie J.M."/>
            <person name="Renard E."/>
        </authorList>
    </citation>
    <scope>NUCLEOTIDE SEQUENCE [LARGE SCALE GENOMIC DNA]</scope>
    <source>
        <strain evidence="4">SPO-2</strain>
    </source>
</reference>
<keyword evidence="1" id="KW-0677">Repeat</keyword>
<dbReference type="Pfam" id="PF01436">
    <property type="entry name" value="NHL"/>
    <property type="match status" value="1"/>
</dbReference>
<dbReference type="PROSITE" id="PS51125">
    <property type="entry name" value="NHL"/>
    <property type="match status" value="1"/>
</dbReference>
<dbReference type="AlphaFoldDB" id="A0AAV7K254"/>